<dbReference type="STRING" id="2756.BFR44_03555"/>
<keyword evidence="3" id="KW-1185">Reference proteome</keyword>
<dbReference type="RefSeq" id="WP_069125593.1">
    <property type="nucleotide sequence ID" value="NZ_CP023483.1"/>
</dbReference>
<name>A0A1D2KZJ8_BROTH</name>
<evidence type="ECO:0000313" key="3">
    <source>
        <dbReference type="Proteomes" id="UP000243591"/>
    </source>
</evidence>
<accession>A0A1D2KZJ8</accession>
<sequence>MESELKISSQMLKGILEGCILIVISRETVYGYEMNKKLQAFGFSPLSEGTIYPLLLKLQNKGLIESEQRLSPDGPKRKYFSLSDTGQVECERFIQQWRILRHSVDQLIEGGGSCDEGTNS</sequence>
<dbReference type="InterPro" id="IPR036388">
    <property type="entry name" value="WH-like_DNA-bd_sf"/>
</dbReference>
<dbReference type="InterPro" id="IPR005149">
    <property type="entry name" value="Tscrpt_reg_PadR_N"/>
</dbReference>
<dbReference type="Gene3D" id="1.10.10.10">
    <property type="entry name" value="Winged helix-like DNA-binding domain superfamily/Winged helix DNA-binding domain"/>
    <property type="match status" value="1"/>
</dbReference>
<dbReference type="KEGG" id="bths:CNY62_12565"/>
<dbReference type="SUPFAM" id="SSF46785">
    <property type="entry name" value="Winged helix' DNA-binding domain"/>
    <property type="match status" value="1"/>
</dbReference>
<dbReference type="OrthoDB" id="9791785at2"/>
<evidence type="ECO:0000313" key="2">
    <source>
        <dbReference type="EMBL" id="ATF27133.1"/>
    </source>
</evidence>
<dbReference type="PANTHER" id="PTHR33169:SF25">
    <property type="entry name" value="DNA-BINDING PROTEIN YIZB-RELATED"/>
    <property type="match status" value="1"/>
</dbReference>
<evidence type="ECO:0000259" key="1">
    <source>
        <dbReference type="Pfam" id="PF03551"/>
    </source>
</evidence>
<dbReference type="InterPro" id="IPR036390">
    <property type="entry name" value="WH_DNA-bd_sf"/>
</dbReference>
<dbReference type="EMBL" id="CP023483">
    <property type="protein sequence ID" value="ATF27133.1"/>
    <property type="molecule type" value="Genomic_DNA"/>
</dbReference>
<gene>
    <name evidence="2" type="ORF">CNY62_12565</name>
</gene>
<organism evidence="2 3">
    <name type="scientific">Brochothrix thermosphacta</name>
    <name type="common">Microbacterium thermosphactum</name>
    <dbReference type="NCBI Taxonomy" id="2756"/>
    <lineage>
        <taxon>Bacteria</taxon>
        <taxon>Bacillati</taxon>
        <taxon>Bacillota</taxon>
        <taxon>Bacilli</taxon>
        <taxon>Bacillales</taxon>
        <taxon>Listeriaceae</taxon>
        <taxon>Brochothrix</taxon>
    </lineage>
</organism>
<dbReference type="PANTHER" id="PTHR33169">
    <property type="entry name" value="PADR-FAMILY TRANSCRIPTIONAL REGULATOR"/>
    <property type="match status" value="1"/>
</dbReference>
<dbReference type="Pfam" id="PF03551">
    <property type="entry name" value="PadR"/>
    <property type="match status" value="1"/>
</dbReference>
<reference evidence="2 3" key="1">
    <citation type="submission" date="2017-09" db="EMBL/GenBank/DDBJ databases">
        <title>Complete Genome Sequences of Two Strains of the Meat Spoilage Bacterium Brochothrix thermosphacta Isolated from Ground Chicken.</title>
        <authorList>
            <person name="Paoli G.C."/>
            <person name="Wijey C."/>
            <person name="Chen C.-Y."/>
            <person name="Nguyen L."/>
            <person name="Yan X."/>
            <person name="Irwin P.L."/>
        </authorList>
    </citation>
    <scope>NUCLEOTIDE SEQUENCE [LARGE SCALE GENOMIC DNA]</scope>
    <source>
        <strain evidence="2 3">BI</strain>
    </source>
</reference>
<feature type="domain" description="Transcription regulator PadR N-terminal" evidence="1">
    <location>
        <begin position="20"/>
        <end position="91"/>
    </location>
</feature>
<dbReference type="AlphaFoldDB" id="A0A1D2KZJ8"/>
<proteinExistence type="predicted"/>
<protein>
    <submittedName>
        <fullName evidence="2">PadR family transcriptional regulator</fullName>
    </submittedName>
</protein>
<dbReference type="Proteomes" id="UP000243591">
    <property type="component" value="Chromosome"/>
</dbReference>
<dbReference type="InterPro" id="IPR052509">
    <property type="entry name" value="Metal_resp_DNA-bind_regulator"/>
</dbReference>